<proteinExistence type="inferred from homology"/>
<dbReference type="InterPro" id="IPR024156">
    <property type="entry name" value="Small_GTPase_ARF"/>
</dbReference>
<dbReference type="Pfam" id="PF09439">
    <property type="entry name" value="SRPRB"/>
    <property type="match status" value="1"/>
</dbReference>
<evidence type="ECO:0000256" key="8">
    <source>
        <dbReference type="ARBA" id="ARBA00023134"/>
    </source>
</evidence>
<organism evidence="12">
    <name type="scientific">Timspurckia oligopyrenoides</name>
    <dbReference type="NCBI Taxonomy" id="708627"/>
    <lineage>
        <taxon>Eukaryota</taxon>
        <taxon>Rhodophyta</taxon>
        <taxon>Bangiophyceae</taxon>
        <taxon>Porphyridiales</taxon>
        <taxon>Porphyridiaceae</taxon>
        <taxon>Timspurckia</taxon>
    </lineage>
</organism>
<dbReference type="GO" id="GO:0003924">
    <property type="term" value="F:GTPase activity"/>
    <property type="evidence" value="ECO:0007669"/>
    <property type="project" value="TreeGrafter"/>
</dbReference>
<gene>
    <name evidence="12" type="ORF">TOLI1172_LOCUS4907</name>
</gene>
<dbReference type="GO" id="GO:0043001">
    <property type="term" value="P:Golgi to plasma membrane protein transport"/>
    <property type="evidence" value="ECO:0007669"/>
    <property type="project" value="TreeGrafter"/>
</dbReference>
<keyword evidence="5" id="KW-0547">Nucleotide-binding</keyword>
<dbReference type="GO" id="GO:0034067">
    <property type="term" value="P:protein localization to Golgi apparatus"/>
    <property type="evidence" value="ECO:0007669"/>
    <property type="project" value="TreeGrafter"/>
</dbReference>
<reference evidence="12" key="1">
    <citation type="submission" date="2021-01" db="EMBL/GenBank/DDBJ databases">
        <authorList>
            <person name="Corre E."/>
            <person name="Pelletier E."/>
            <person name="Niang G."/>
            <person name="Scheremetjew M."/>
            <person name="Finn R."/>
            <person name="Kale V."/>
            <person name="Holt S."/>
            <person name="Cochrane G."/>
            <person name="Meng A."/>
            <person name="Brown T."/>
            <person name="Cohen L."/>
        </authorList>
    </citation>
    <scope>NUCLEOTIDE SEQUENCE</scope>
    <source>
        <strain evidence="12">CCMP3278</strain>
    </source>
</reference>
<evidence type="ECO:0000313" key="12">
    <source>
        <dbReference type="EMBL" id="CAD8820515.1"/>
    </source>
</evidence>
<dbReference type="InterPro" id="IPR027417">
    <property type="entry name" value="P-loop_NTPase"/>
</dbReference>
<accession>A0A7S0ZFV0</accession>
<dbReference type="SUPFAM" id="SSF52540">
    <property type="entry name" value="P-loop containing nucleoside triphosphate hydrolases"/>
    <property type="match status" value="1"/>
</dbReference>
<evidence type="ECO:0000256" key="2">
    <source>
        <dbReference type="ARBA" id="ARBA00005619"/>
    </source>
</evidence>
<comment type="subcellular location">
    <subcellularLocation>
        <location evidence="1">Endoplasmic reticulum membrane</location>
        <topology evidence="1">Single-pass membrane protein</topology>
    </subcellularLocation>
</comment>
<keyword evidence="7 11" id="KW-1133">Transmembrane helix</keyword>
<dbReference type="GO" id="GO:0005794">
    <property type="term" value="C:Golgi apparatus"/>
    <property type="evidence" value="ECO:0007669"/>
    <property type="project" value="TreeGrafter"/>
</dbReference>
<evidence type="ECO:0000256" key="7">
    <source>
        <dbReference type="ARBA" id="ARBA00022989"/>
    </source>
</evidence>
<keyword evidence="9 11" id="KW-0472">Membrane</keyword>
<keyword evidence="8" id="KW-0342">GTP-binding</keyword>
<dbReference type="Gene3D" id="3.40.50.300">
    <property type="entry name" value="P-loop containing nucleotide triphosphate hydrolases"/>
    <property type="match status" value="1"/>
</dbReference>
<dbReference type="EMBL" id="HBFP01006859">
    <property type="protein sequence ID" value="CAD8820515.1"/>
    <property type="molecule type" value="Transcribed_RNA"/>
</dbReference>
<comment type="similarity">
    <text evidence="2">Belongs to the SRP receptor beta subunit family.</text>
</comment>
<keyword evidence="6" id="KW-0256">Endoplasmic reticulum</keyword>
<keyword evidence="4 11" id="KW-0812">Transmembrane</keyword>
<dbReference type="PANTHER" id="PTHR45909">
    <property type="entry name" value="ADP-RIBOSYLATION FACTOR-RELATED PROTEIN 1"/>
    <property type="match status" value="1"/>
</dbReference>
<dbReference type="PANTHER" id="PTHR45909:SF1">
    <property type="entry name" value="ADP-RIBOSYLATION FACTOR-RELATED PROTEIN 1"/>
    <property type="match status" value="1"/>
</dbReference>
<name>A0A7S0ZFV0_9RHOD</name>
<dbReference type="GO" id="GO:0005525">
    <property type="term" value="F:GTP binding"/>
    <property type="evidence" value="ECO:0007669"/>
    <property type="project" value="UniProtKB-KW"/>
</dbReference>
<feature type="transmembrane region" description="Helical" evidence="11">
    <location>
        <begin position="23"/>
        <end position="48"/>
    </location>
</feature>
<dbReference type="AlphaFoldDB" id="A0A7S0ZFV0"/>
<evidence type="ECO:0000256" key="3">
    <source>
        <dbReference type="ARBA" id="ARBA00020256"/>
    </source>
</evidence>
<evidence type="ECO:0000256" key="9">
    <source>
        <dbReference type="ARBA" id="ARBA00023136"/>
    </source>
</evidence>
<dbReference type="GO" id="GO:0006886">
    <property type="term" value="P:intracellular protein transport"/>
    <property type="evidence" value="ECO:0007669"/>
    <property type="project" value="TreeGrafter"/>
</dbReference>
<evidence type="ECO:0000256" key="6">
    <source>
        <dbReference type="ARBA" id="ARBA00022824"/>
    </source>
</evidence>
<keyword evidence="10" id="KW-0675">Receptor</keyword>
<evidence type="ECO:0000256" key="1">
    <source>
        <dbReference type="ARBA" id="ARBA00004389"/>
    </source>
</evidence>
<sequence length="292" mass="31798">MFGDDVLEFAGSVGDSIGVSSDVVLAILCVIFVLVLIVLIVLLNTLLAKFNVTQFDPRDSKCIVIAGPSVRNDEEAPGKTTLFFLLKNKCIPKYGIVSSLDTSEAVVLSPVWKLDHSTSVPITVIDVPGAPSAQVELEKALAKASAVIFVIDSRKSSFDAHRRDYARVLYNILTHSVVSQWGTPTLLLCNKQDAKDALVPSKIQTALEQELQRERASRQSALKEISDNETLHSQSVDVPASLGFADEVFEMSHVNGPVECVGCSLKNNQLEPIYTFVLSHVVTNLSSMKKNK</sequence>
<dbReference type="GO" id="GO:0005789">
    <property type="term" value="C:endoplasmic reticulum membrane"/>
    <property type="evidence" value="ECO:0007669"/>
    <property type="project" value="UniProtKB-SubCell"/>
</dbReference>
<evidence type="ECO:0000256" key="10">
    <source>
        <dbReference type="ARBA" id="ARBA00023170"/>
    </source>
</evidence>
<evidence type="ECO:0000256" key="11">
    <source>
        <dbReference type="SAM" id="Phobius"/>
    </source>
</evidence>
<protein>
    <recommendedName>
        <fullName evidence="3">Signal recognition particle receptor subunit beta</fullName>
    </recommendedName>
</protein>
<dbReference type="InterPro" id="IPR019009">
    <property type="entry name" value="SRP_receptor_beta_su"/>
</dbReference>
<evidence type="ECO:0000256" key="4">
    <source>
        <dbReference type="ARBA" id="ARBA00022692"/>
    </source>
</evidence>
<evidence type="ECO:0000256" key="5">
    <source>
        <dbReference type="ARBA" id="ARBA00022741"/>
    </source>
</evidence>